<dbReference type="RefSeq" id="WP_045245690.1">
    <property type="nucleotide sequence ID" value="NZ_JYIY01000018.1"/>
</dbReference>
<accession>A0A0F0M3Z6</accession>
<dbReference type="EMBL" id="JYIY01000018">
    <property type="protein sequence ID" value="KJL45830.1"/>
    <property type="molecule type" value="Genomic_DNA"/>
</dbReference>
<dbReference type="InterPro" id="IPR013324">
    <property type="entry name" value="RNA_pol_sigma_r3/r4-like"/>
</dbReference>
<keyword evidence="2" id="KW-1185">Reference proteome</keyword>
<name>A0A0F0M3Z6_9MICO</name>
<dbReference type="SUPFAM" id="SSF88659">
    <property type="entry name" value="Sigma3 and sigma4 domains of RNA polymerase sigma factors"/>
    <property type="match status" value="1"/>
</dbReference>
<gene>
    <name evidence="1" type="ORF">RR49_00024</name>
</gene>
<organism evidence="1 2">
    <name type="scientific">Microbacterium ginsengisoli</name>
    <dbReference type="NCBI Taxonomy" id="400772"/>
    <lineage>
        <taxon>Bacteria</taxon>
        <taxon>Bacillati</taxon>
        <taxon>Actinomycetota</taxon>
        <taxon>Actinomycetes</taxon>
        <taxon>Micrococcales</taxon>
        <taxon>Microbacteriaceae</taxon>
        <taxon>Microbacterium</taxon>
    </lineage>
</organism>
<dbReference type="OrthoDB" id="5772641at2"/>
<protein>
    <recommendedName>
        <fullName evidence="3">Antitoxin HicB</fullName>
    </recommendedName>
</protein>
<dbReference type="STRING" id="400772.RR49_00024"/>
<evidence type="ECO:0000313" key="1">
    <source>
        <dbReference type="EMBL" id="KJL45830.1"/>
    </source>
</evidence>
<reference evidence="1 2" key="1">
    <citation type="submission" date="2015-02" db="EMBL/GenBank/DDBJ databases">
        <title>Draft genome sequences of ten Microbacterium spp. with emphasis on heavy metal contaminated environments.</title>
        <authorList>
            <person name="Corretto E."/>
        </authorList>
    </citation>
    <scope>NUCLEOTIDE SEQUENCE [LARGE SCALE GENOMIC DNA]</scope>
    <source>
        <strain evidence="1 2">DSM 18659</strain>
    </source>
</reference>
<dbReference type="AlphaFoldDB" id="A0A0F0M3Z6"/>
<evidence type="ECO:0008006" key="3">
    <source>
        <dbReference type="Google" id="ProtNLM"/>
    </source>
</evidence>
<sequence length="131" mass="14493">MTQTFAVSVEREGRWWVFEIPELGTGGQAASLDEVDREAQGVAAMWLNVDPAEVAVTVDVRAPKQLLDEWAQAEKDEAEARRAQARAAERRRAVVTALRNEKYSAPDVGRVLGISKQRVYQIEKAKAKASA</sequence>
<dbReference type="PATRIC" id="fig|400772.4.peg.32"/>
<dbReference type="Proteomes" id="UP000033451">
    <property type="component" value="Unassembled WGS sequence"/>
</dbReference>
<comment type="caution">
    <text evidence="1">The sequence shown here is derived from an EMBL/GenBank/DDBJ whole genome shotgun (WGS) entry which is preliminary data.</text>
</comment>
<evidence type="ECO:0000313" key="2">
    <source>
        <dbReference type="Proteomes" id="UP000033451"/>
    </source>
</evidence>
<proteinExistence type="predicted"/>